<comment type="caution">
    <text evidence="1">The sequence shown here is derived from an EMBL/GenBank/DDBJ whole genome shotgun (WGS) entry which is preliminary data.</text>
</comment>
<accession>A0A5C7J5S1</accession>
<evidence type="ECO:0000313" key="1">
    <source>
        <dbReference type="EMBL" id="TXG76524.1"/>
    </source>
</evidence>
<gene>
    <name evidence="1" type="ORF">E6Q11_04665</name>
</gene>
<proteinExistence type="predicted"/>
<dbReference type="AlphaFoldDB" id="A0A5C7J5S1"/>
<dbReference type="EMBL" id="SSDS01000072">
    <property type="protein sequence ID" value="TXG76524.1"/>
    <property type="molecule type" value="Genomic_DNA"/>
</dbReference>
<protein>
    <submittedName>
        <fullName evidence="1">Uncharacterized protein</fullName>
    </submittedName>
</protein>
<name>A0A5C7J5S1_9BACT</name>
<sequence length="62" mass="7003">MDIANIYWGQKLGPSNDYERAARESRQKLTEQGISDDEIHAMVAEHEVWLGSIAKAMGQREA</sequence>
<organism evidence="1 2">
    <name type="scientific">Candidatus Dojkabacteria bacterium</name>
    <dbReference type="NCBI Taxonomy" id="2099670"/>
    <lineage>
        <taxon>Bacteria</taxon>
        <taxon>Candidatus Dojkabacteria</taxon>
    </lineage>
</organism>
<evidence type="ECO:0000313" key="2">
    <source>
        <dbReference type="Proteomes" id="UP000321026"/>
    </source>
</evidence>
<reference evidence="1 2" key="1">
    <citation type="submission" date="2018-09" db="EMBL/GenBank/DDBJ databases">
        <title>Metagenome Assembled Genomes from an Advanced Water Purification Facility.</title>
        <authorList>
            <person name="Stamps B.W."/>
            <person name="Spear J.R."/>
        </authorList>
    </citation>
    <scope>NUCLEOTIDE SEQUENCE [LARGE SCALE GENOMIC DNA]</scope>
    <source>
        <strain evidence="1">Bin_63_2</strain>
    </source>
</reference>
<dbReference type="Proteomes" id="UP000321026">
    <property type="component" value="Unassembled WGS sequence"/>
</dbReference>